<organism evidence="2 3">
    <name type="scientific">Phytohabitans suffuscus</name>
    <dbReference type="NCBI Taxonomy" id="624315"/>
    <lineage>
        <taxon>Bacteria</taxon>
        <taxon>Bacillati</taxon>
        <taxon>Actinomycetota</taxon>
        <taxon>Actinomycetes</taxon>
        <taxon>Micromonosporales</taxon>
        <taxon>Micromonosporaceae</taxon>
    </lineage>
</organism>
<gene>
    <name evidence="2" type="ORF">Psuf_024260</name>
</gene>
<feature type="compositionally biased region" description="Polar residues" evidence="1">
    <location>
        <begin position="196"/>
        <end position="205"/>
    </location>
</feature>
<dbReference type="Proteomes" id="UP000503011">
    <property type="component" value="Chromosome"/>
</dbReference>
<evidence type="ECO:0000313" key="2">
    <source>
        <dbReference type="EMBL" id="BCB85113.1"/>
    </source>
</evidence>
<dbReference type="EMBL" id="AP022871">
    <property type="protein sequence ID" value="BCB85113.1"/>
    <property type="molecule type" value="Genomic_DNA"/>
</dbReference>
<evidence type="ECO:0008006" key="4">
    <source>
        <dbReference type="Google" id="ProtNLM"/>
    </source>
</evidence>
<reference evidence="2 3" key="2">
    <citation type="submission" date="2020-03" db="EMBL/GenBank/DDBJ databases">
        <authorList>
            <person name="Ichikawa N."/>
            <person name="Kimura A."/>
            <person name="Kitahashi Y."/>
            <person name="Uohara A."/>
        </authorList>
    </citation>
    <scope>NUCLEOTIDE SEQUENCE [LARGE SCALE GENOMIC DNA]</scope>
    <source>
        <strain evidence="2 3">NBRC 105367</strain>
    </source>
</reference>
<evidence type="ECO:0000256" key="1">
    <source>
        <dbReference type="SAM" id="MobiDB-lite"/>
    </source>
</evidence>
<feature type="region of interest" description="Disordered" evidence="1">
    <location>
        <begin position="194"/>
        <end position="213"/>
    </location>
</feature>
<dbReference type="RefSeq" id="WP_173156606.1">
    <property type="nucleotide sequence ID" value="NZ_AP022871.1"/>
</dbReference>
<evidence type="ECO:0000313" key="3">
    <source>
        <dbReference type="Proteomes" id="UP000503011"/>
    </source>
</evidence>
<sequence length="286" mass="31240">MLQIDTTALAASTAKPSQALVTTGRIRVQTVRMATGWQQTVMGSWPLINHSTTQMRHNQARVVPPDQRLGVSEDQWGLFTKRQAEDVGMAWTTIARLARDAGAERVAPGVYRLRGAPADEHLALRAAWLQLAPDVRAWERTPAQGVVSHRSAAALFGLGELPADVHQFTLPARRQTRRPDVRLHRATLRDDEWTRRQGQPVTRPSRTAADLLGDREDPGAVARVIADALRTAVDNVAAVVKAITPYTARFGLRPGDGAGLLDLLLESAGIAKREEWLVSPAGSSDR</sequence>
<accession>A0A6F8YGE1</accession>
<dbReference type="AlphaFoldDB" id="A0A6F8YGE1"/>
<reference evidence="2 3" key="1">
    <citation type="submission" date="2020-03" db="EMBL/GenBank/DDBJ databases">
        <title>Whole genome shotgun sequence of Phytohabitans suffuscus NBRC 105367.</title>
        <authorList>
            <person name="Komaki H."/>
            <person name="Tamura T."/>
        </authorList>
    </citation>
    <scope>NUCLEOTIDE SEQUENCE [LARGE SCALE GENOMIC DNA]</scope>
    <source>
        <strain evidence="2 3">NBRC 105367</strain>
    </source>
</reference>
<protein>
    <recommendedName>
        <fullName evidence="4">AbiEi antitoxin C-terminal domain-containing protein</fullName>
    </recommendedName>
</protein>
<name>A0A6F8YGE1_9ACTN</name>
<proteinExistence type="predicted"/>
<keyword evidence="3" id="KW-1185">Reference proteome</keyword>
<dbReference type="KEGG" id="psuu:Psuf_024260"/>